<dbReference type="Proteomes" id="UP001160142">
    <property type="component" value="Unassembled WGS sequence"/>
</dbReference>
<gene>
    <name evidence="1" type="ORF">M2152_000936</name>
</gene>
<protein>
    <submittedName>
        <fullName evidence="1">Uncharacterized protein</fullName>
    </submittedName>
</protein>
<evidence type="ECO:0000313" key="2">
    <source>
        <dbReference type="Proteomes" id="UP001160142"/>
    </source>
</evidence>
<sequence length="59" mass="6969">MQLMTELKHFDRELSDDDPYLLAAVLRLQMLRTTEADIPDLDEYRLRRQQARPLPPDAS</sequence>
<proteinExistence type="predicted"/>
<reference evidence="1 2" key="1">
    <citation type="submission" date="2023-04" db="EMBL/GenBank/DDBJ databases">
        <title>Genome Encyclopedia of Bacteria and Archaea VI: Functional Genomics of Type Strains.</title>
        <authorList>
            <person name="Whitman W."/>
        </authorList>
    </citation>
    <scope>NUCLEOTIDE SEQUENCE [LARGE SCALE GENOMIC DNA]</scope>
    <source>
        <strain evidence="1 2">SG_E_30_P1</strain>
    </source>
</reference>
<comment type="caution">
    <text evidence="1">The sequence shown here is derived from an EMBL/GenBank/DDBJ whole genome shotgun (WGS) entry which is preliminary data.</text>
</comment>
<evidence type="ECO:0000313" key="1">
    <source>
        <dbReference type="EMBL" id="MDH6180754.1"/>
    </source>
</evidence>
<keyword evidence="2" id="KW-1185">Reference proteome</keyword>
<accession>A0ABT6KLM6</accession>
<name>A0ABT6KLM6_9MICO</name>
<dbReference type="EMBL" id="JARXVQ010000001">
    <property type="protein sequence ID" value="MDH6180754.1"/>
    <property type="molecule type" value="Genomic_DNA"/>
</dbReference>
<organism evidence="1 2">
    <name type="scientific">Antiquaquibacter oligotrophicus</name>
    <dbReference type="NCBI Taxonomy" id="2880260"/>
    <lineage>
        <taxon>Bacteria</taxon>
        <taxon>Bacillati</taxon>
        <taxon>Actinomycetota</taxon>
        <taxon>Actinomycetes</taxon>
        <taxon>Micrococcales</taxon>
        <taxon>Microbacteriaceae</taxon>
        <taxon>Antiquaquibacter</taxon>
    </lineage>
</organism>